<proteinExistence type="predicted"/>
<name>A0A7J0BHJ3_9BACT</name>
<protein>
    <submittedName>
        <fullName evidence="2">RNA-binding protein</fullName>
    </submittedName>
</protein>
<dbReference type="RefSeq" id="WP_174404370.1">
    <property type="nucleotide sequence ID" value="NZ_BLVO01000012.1"/>
</dbReference>
<dbReference type="AlphaFoldDB" id="A0A7J0BHJ3"/>
<dbReference type="InterPro" id="IPR035979">
    <property type="entry name" value="RBD_domain_sf"/>
</dbReference>
<dbReference type="SUPFAM" id="SSF54928">
    <property type="entry name" value="RNA-binding domain, RBD"/>
    <property type="match status" value="1"/>
</dbReference>
<dbReference type="Proteomes" id="UP000503840">
    <property type="component" value="Unassembled WGS sequence"/>
</dbReference>
<feature type="domain" description="RRM" evidence="1">
    <location>
        <begin position="3"/>
        <end position="80"/>
    </location>
</feature>
<dbReference type="InterPro" id="IPR000504">
    <property type="entry name" value="RRM_dom"/>
</dbReference>
<reference evidence="2 3" key="1">
    <citation type="submission" date="2020-05" db="EMBL/GenBank/DDBJ databases">
        <title>Draft genome sequence of Desulfovibrio sp. strain HN2T.</title>
        <authorList>
            <person name="Ueno A."/>
            <person name="Tamazawa S."/>
            <person name="Tamamura S."/>
            <person name="Murakami T."/>
            <person name="Kiyama T."/>
            <person name="Inomata H."/>
            <person name="Amano Y."/>
            <person name="Miyakawa K."/>
            <person name="Tamaki H."/>
            <person name="Naganuma T."/>
            <person name="Kaneko K."/>
        </authorList>
    </citation>
    <scope>NUCLEOTIDE SEQUENCE [LARGE SCALE GENOMIC DNA]</scope>
    <source>
        <strain evidence="2 3">HN2</strain>
    </source>
</reference>
<dbReference type="PROSITE" id="PS50102">
    <property type="entry name" value="RRM"/>
    <property type="match status" value="1"/>
</dbReference>
<evidence type="ECO:0000313" key="2">
    <source>
        <dbReference type="EMBL" id="GFM32681.1"/>
    </source>
</evidence>
<dbReference type="InterPro" id="IPR012677">
    <property type="entry name" value="Nucleotide-bd_a/b_plait_sf"/>
</dbReference>
<dbReference type="Gene3D" id="3.30.70.330">
    <property type="match status" value="1"/>
</dbReference>
<evidence type="ECO:0000313" key="3">
    <source>
        <dbReference type="Proteomes" id="UP000503840"/>
    </source>
</evidence>
<dbReference type="PANTHER" id="PTHR15241">
    <property type="entry name" value="TRANSFORMER-2-RELATED"/>
    <property type="match status" value="1"/>
</dbReference>
<gene>
    <name evidence="2" type="ORF">DSM101010T_10460</name>
</gene>
<accession>A0A7J0BHJ3</accession>
<keyword evidence="3" id="KW-1185">Reference proteome</keyword>
<organism evidence="2 3">
    <name type="scientific">Desulfovibrio subterraneus</name>
    <dbReference type="NCBI Taxonomy" id="2718620"/>
    <lineage>
        <taxon>Bacteria</taxon>
        <taxon>Pseudomonadati</taxon>
        <taxon>Thermodesulfobacteriota</taxon>
        <taxon>Desulfovibrionia</taxon>
        <taxon>Desulfovibrionales</taxon>
        <taxon>Desulfovibrionaceae</taxon>
        <taxon>Desulfovibrio</taxon>
    </lineage>
</organism>
<dbReference type="SMART" id="SM00360">
    <property type="entry name" value="RRM"/>
    <property type="match status" value="1"/>
</dbReference>
<dbReference type="EMBL" id="BLVO01000012">
    <property type="protein sequence ID" value="GFM32681.1"/>
    <property type="molecule type" value="Genomic_DNA"/>
</dbReference>
<dbReference type="GO" id="GO:0003723">
    <property type="term" value="F:RNA binding"/>
    <property type="evidence" value="ECO:0007669"/>
    <property type="project" value="InterPro"/>
</dbReference>
<evidence type="ECO:0000259" key="1">
    <source>
        <dbReference type="PROSITE" id="PS50102"/>
    </source>
</evidence>
<dbReference type="PANTHER" id="PTHR15241:SF304">
    <property type="entry name" value="RRM DOMAIN-CONTAINING PROTEIN"/>
    <property type="match status" value="1"/>
</dbReference>
<dbReference type="Pfam" id="PF00076">
    <property type="entry name" value="RRM_1"/>
    <property type="match status" value="1"/>
</dbReference>
<comment type="caution">
    <text evidence="2">The sequence shown here is derived from an EMBL/GenBank/DDBJ whole genome shotgun (WGS) entry which is preliminary data.</text>
</comment>
<sequence length="87" mass="9627">MNKFIYVGNLSWECTNNDLHALFYRYGAVVSARVVKDSENGYSRGFGLVEMGISGSADAIKSLDGSSYQGRNIKVNESQPRGGRLRF</sequence>